<keyword evidence="2" id="KW-0255">Endonuclease</keyword>
<feature type="domain" description="DUF559" evidence="1">
    <location>
        <begin position="13"/>
        <end position="114"/>
    </location>
</feature>
<accession>A0A2S7CLQ6</accession>
<evidence type="ECO:0000313" key="5">
    <source>
        <dbReference type="Proteomes" id="UP001637990"/>
    </source>
</evidence>
<name>A0A2S7CLQ6_9XANT</name>
<keyword evidence="3" id="KW-0489">Methyltransferase</keyword>
<keyword evidence="3" id="KW-0808">Transferase</keyword>
<dbReference type="CDD" id="cd01038">
    <property type="entry name" value="Endonuclease_DUF559"/>
    <property type="match status" value="1"/>
</dbReference>
<gene>
    <name evidence="2" type="ORF">ACI6Q5_06420</name>
    <name evidence="3" type="ORF">XcodCFBP4690_14125</name>
</gene>
<proteinExistence type="predicted"/>
<dbReference type="EMBL" id="JBJGBS010000017">
    <property type="protein sequence ID" value="MFO3704615.1"/>
    <property type="molecule type" value="Genomic_DNA"/>
</dbReference>
<dbReference type="AlphaFoldDB" id="A0A2S7CLQ6"/>
<dbReference type="InterPro" id="IPR047216">
    <property type="entry name" value="Endonuclease_DUF559_bact"/>
</dbReference>
<dbReference type="Proteomes" id="UP001637990">
    <property type="component" value="Unassembled WGS sequence"/>
</dbReference>
<keyword evidence="5" id="KW-1185">Reference proteome</keyword>
<dbReference type="RefSeq" id="WP_104541746.1">
    <property type="nucleotide sequence ID" value="NZ_JBJGBS010000017.1"/>
</dbReference>
<dbReference type="GO" id="GO:0008168">
    <property type="term" value="F:methyltransferase activity"/>
    <property type="evidence" value="ECO:0007669"/>
    <property type="project" value="UniProtKB-KW"/>
</dbReference>
<dbReference type="PANTHER" id="PTHR38590">
    <property type="entry name" value="BLL0828 PROTEIN"/>
    <property type="match status" value="1"/>
</dbReference>
<comment type="caution">
    <text evidence="3">The sequence shown here is derived from an EMBL/GenBank/DDBJ whole genome shotgun (WGS) entry which is preliminary data.</text>
</comment>
<dbReference type="InterPro" id="IPR007569">
    <property type="entry name" value="DUF559"/>
</dbReference>
<keyword evidence="2" id="KW-0378">Hydrolase</keyword>
<reference evidence="2 5" key="2">
    <citation type="submission" date="2024-11" db="EMBL/GenBank/DDBJ databases">
        <title>Genome sequencing of Xanthomonas codiaei.</title>
        <authorList>
            <person name="Studholme D.J."/>
        </authorList>
    </citation>
    <scope>NUCLEOTIDE SEQUENCE [LARGE SCALE GENOMIC DNA]</scope>
    <source>
        <strain evidence="2 5">NCPPB 4350</strain>
    </source>
</reference>
<sequence length="130" mass="14780">MKIKPPLPTVALTNARALRTEMTDAEHALWRCLRSNQLQSFKFRRQHPIPPYIAEFCCIEAKLIVELDGSQHQASFDQARTRWLQSKGWIVLRFWNNDVLLSLDAVIEAICHVIAPPYPHPNPSPGGRGA</sequence>
<dbReference type="OrthoDB" id="9798754at2"/>
<dbReference type="Gene3D" id="3.40.960.10">
    <property type="entry name" value="VSR Endonuclease"/>
    <property type="match status" value="1"/>
</dbReference>
<evidence type="ECO:0000313" key="4">
    <source>
        <dbReference type="Proteomes" id="UP000237872"/>
    </source>
</evidence>
<dbReference type="InterPro" id="IPR011335">
    <property type="entry name" value="Restrct_endonuc-II-like"/>
</dbReference>
<reference evidence="3 4" key="1">
    <citation type="submission" date="2016-08" db="EMBL/GenBank/DDBJ databases">
        <authorList>
            <person name="Seilhamer J.J."/>
        </authorList>
    </citation>
    <scope>NUCLEOTIDE SEQUENCE [LARGE SCALE GENOMIC DNA]</scope>
    <source>
        <strain evidence="3 4">CFBP4690</strain>
    </source>
</reference>
<keyword evidence="2" id="KW-0540">Nuclease</keyword>
<evidence type="ECO:0000313" key="2">
    <source>
        <dbReference type="EMBL" id="MFO3704615.1"/>
    </source>
</evidence>
<evidence type="ECO:0000259" key="1">
    <source>
        <dbReference type="Pfam" id="PF04480"/>
    </source>
</evidence>
<dbReference type="Proteomes" id="UP000237872">
    <property type="component" value="Unassembled WGS sequence"/>
</dbReference>
<dbReference type="PANTHER" id="PTHR38590:SF1">
    <property type="entry name" value="BLL0828 PROTEIN"/>
    <property type="match status" value="1"/>
</dbReference>
<organism evidence="3 4">
    <name type="scientific">Xanthomonas codiaei</name>
    <dbReference type="NCBI Taxonomy" id="56463"/>
    <lineage>
        <taxon>Bacteria</taxon>
        <taxon>Pseudomonadati</taxon>
        <taxon>Pseudomonadota</taxon>
        <taxon>Gammaproteobacteria</taxon>
        <taxon>Lysobacterales</taxon>
        <taxon>Lysobacteraceae</taxon>
        <taxon>Xanthomonas</taxon>
    </lineage>
</organism>
<dbReference type="GO" id="GO:0004519">
    <property type="term" value="F:endonuclease activity"/>
    <property type="evidence" value="ECO:0007669"/>
    <property type="project" value="UniProtKB-KW"/>
</dbReference>
<dbReference type="GO" id="GO:0032259">
    <property type="term" value="P:methylation"/>
    <property type="evidence" value="ECO:0007669"/>
    <property type="project" value="UniProtKB-KW"/>
</dbReference>
<dbReference type="Pfam" id="PF04480">
    <property type="entry name" value="DUF559"/>
    <property type="match status" value="1"/>
</dbReference>
<dbReference type="SUPFAM" id="SSF52980">
    <property type="entry name" value="Restriction endonuclease-like"/>
    <property type="match status" value="1"/>
</dbReference>
<evidence type="ECO:0000313" key="3">
    <source>
        <dbReference type="EMBL" id="PPU62513.1"/>
    </source>
</evidence>
<dbReference type="EMBL" id="MDEC01000019">
    <property type="protein sequence ID" value="PPU62513.1"/>
    <property type="molecule type" value="Genomic_DNA"/>
</dbReference>
<protein>
    <submittedName>
        <fullName evidence="3">DNA methylase</fullName>
    </submittedName>
    <submittedName>
        <fullName evidence="2">Endonuclease domain-containing protein</fullName>
    </submittedName>
</protein>